<dbReference type="AlphaFoldDB" id="A0AB39BVC9"/>
<dbReference type="RefSeq" id="WP_368505300.1">
    <property type="nucleotide sequence ID" value="NZ_CP162551.1"/>
</dbReference>
<dbReference type="EMBL" id="CP162551">
    <property type="protein sequence ID" value="XDI37975.1"/>
    <property type="molecule type" value="Genomic_DNA"/>
</dbReference>
<accession>A0AB39BVC9</accession>
<proteinExistence type="predicted"/>
<name>A0AB39BVC9_9BACI</name>
<organism evidence="1">
    <name type="scientific">Alkalihalophilus sp. As8PL</name>
    <dbReference type="NCBI Taxonomy" id="3237103"/>
    <lineage>
        <taxon>Bacteria</taxon>
        <taxon>Bacillati</taxon>
        <taxon>Bacillota</taxon>
        <taxon>Bacilli</taxon>
        <taxon>Bacillales</taxon>
        <taxon>Bacillaceae</taxon>
        <taxon>Alkalihalophilus</taxon>
    </lineage>
</organism>
<gene>
    <name evidence="1" type="ORF">AB3N04_06565</name>
</gene>
<protein>
    <submittedName>
        <fullName evidence="1">Uncharacterized protein</fullName>
    </submittedName>
</protein>
<sequence length="217" mass="25262">MRKKIVVVSFIVLLTLAGFIAFKTINKEATALNDSFTKEFIEEEWVEDDFHLFQSKTGQYRMLFPDQFQMVSDPPEFYGRRGSSYEHWLGLLRDEGINYSFKLTYTNSEANFVKTDLNSMLRNFAYDNQYEELPTENKTIYHGSSRIVLENGKGIIKDPTKNVANSFFGLVSDDQSNQLVEFYYSVDCFNEEHGCEIDAEQEYELALKIMNSIEFLD</sequence>
<evidence type="ECO:0000313" key="1">
    <source>
        <dbReference type="EMBL" id="XDI37975.1"/>
    </source>
</evidence>
<reference evidence="1" key="1">
    <citation type="submission" date="2024-07" db="EMBL/GenBank/DDBJ databases">
        <title>Identification and characteristics of an arsenic-resistant bacterial isolate, which belongs to a novel species.</title>
        <authorList>
            <person name="Juszczyk A."/>
            <person name="Kowalczyk A."/>
            <person name="Was K."/>
            <person name="Kosowicz W."/>
            <person name="Budzyn A."/>
            <person name="Latowski D."/>
        </authorList>
    </citation>
    <scope>NUCLEOTIDE SEQUENCE</scope>
    <source>
        <strain evidence="1">As8PL</strain>
    </source>
</reference>